<keyword evidence="7 8" id="KW-1015">Disulfide bond</keyword>
<dbReference type="SUPFAM" id="SSF57424">
    <property type="entry name" value="LDL receptor-like module"/>
    <property type="match status" value="2"/>
</dbReference>
<dbReference type="InterPro" id="IPR036055">
    <property type="entry name" value="LDL_receptor-like_sf"/>
</dbReference>
<proteinExistence type="predicted"/>
<evidence type="ECO:0000256" key="8">
    <source>
        <dbReference type="PROSITE-ProRule" id="PRU00124"/>
    </source>
</evidence>
<keyword evidence="10" id="KW-1185">Reference proteome</keyword>
<evidence type="ECO:0000256" key="4">
    <source>
        <dbReference type="ARBA" id="ARBA00022737"/>
    </source>
</evidence>
<dbReference type="Gene3D" id="4.10.400.10">
    <property type="entry name" value="Low-density Lipoprotein Receptor"/>
    <property type="match status" value="2"/>
</dbReference>
<accession>A0AAV2PRZ7</accession>
<reference evidence="9 10" key="1">
    <citation type="submission" date="2024-05" db="EMBL/GenBank/DDBJ databases">
        <authorList>
            <person name="Wallberg A."/>
        </authorList>
    </citation>
    <scope>NUCLEOTIDE SEQUENCE [LARGE SCALE GENOMIC DNA]</scope>
</reference>
<dbReference type="SMART" id="SM00192">
    <property type="entry name" value="LDLa"/>
    <property type="match status" value="2"/>
</dbReference>
<evidence type="ECO:0000256" key="2">
    <source>
        <dbReference type="ARBA" id="ARBA00004308"/>
    </source>
</evidence>
<gene>
    <name evidence="9" type="ORF">MNOR_LOCUS3138</name>
</gene>
<dbReference type="PRINTS" id="PR00261">
    <property type="entry name" value="LDLRECEPTOR"/>
</dbReference>
<comment type="caution">
    <text evidence="9">The sequence shown here is derived from an EMBL/GenBank/DDBJ whole genome shotgun (WGS) entry which is preliminary data.</text>
</comment>
<organism evidence="9 10">
    <name type="scientific">Meganyctiphanes norvegica</name>
    <name type="common">Northern krill</name>
    <name type="synonym">Thysanopoda norvegica</name>
    <dbReference type="NCBI Taxonomy" id="48144"/>
    <lineage>
        <taxon>Eukaryota</taxon>
        <taxon>Metazoa</taxon>
        <taxon>Ecdysozoa</taxon>
        <taxon>Arthropoda</taxon>
        <taxon>Crustacea</taxon>
        <taxon>Multicrustacea</taxon>
        <taxon>Malacostraca</taxon>
        <taxon>Eumalacostraca</taxon>
        <taxon>Eucarida</taxon>
        <taxon>Euphausiacea</taxon>
        <taxon>Euphausiidae</taxon>
        <taxon>Meganyctiphanes</taxon>
    </lineage>
</organism>
<name>A0AAV2PRZ7_MEGNR</name>
<evidence type="ECO:0000256" key="7">
    <source>
        <dbReference type="ARBA" id="ARBA00023157"/>
    </source>
</evidence>
<dbReference type="PANTHER" id="PTHR24270">
    <property type="entry name" value="LOW-DENSITY LIPOPROTEIN RECEPTOR-RELATED"/>
    <property type="match status" value="1"/>
</dbReference>
<dbReference type="CDD" id="cd00112">
    <property type="entry name" value="LDLa"/>
    <property type="match status" value="2"/>
</dbReference>
<dbReference type="InterPro" id="IPR002172">
    <property type="entry name" value="LDrepeatLR_classA_rpt"/>
</dbReference>
<dbReference type="InterPro" id="IPR050685">
    <property type="entry name" value="LDLR"/>
</dbReference>
<feature type="disulfide bond" evidence="8">
    <location>
        <begin position="59"/>
        <end position="74"/>
    </location>
</feature>
<dbReference type="Pfam" id="PF00057">
    <property type="entry name" value="Ldl_recept_a"/>
    <property type="match status" value="2"/>
</dbReference>
<comment type="subcellular location">
    <subcellularLocation>
        <location evidence="2">Endomembrane system</location>
    </subcellularLocation>
    <subcellularLocation>
        <location evidence="1">Membrane</location>
        <topology evidence="1">Single-pass membrane protein</topology>
    </subcellularLocation>
</comment>
<dbReference type="AlphaFoldDB" id="A0AAV2PRZ7"/>
<sequence length="156" mass="17670">TVCSENEWMCRNGDCIPVGWRCDSGSPDCTDNSDEENCSCREGQWQCKSGQCIRAEYRCDVDEDCEDGTDEMQCDMNTTTQPYFVEITTQSNEDLESIYNSTYGHGDLESIYNSTYGSGDLESIYNSTYGSGDLESIYISTYEHGGMLFLFLFRMC</sequence>
<dbReference type="PROSITE" id="PS50068">
    <property type="entry name" value="LDLRA_2"/>
    <property type="match status" value="2"/>
</dbReference>
<evidence type="ECO:0000256" key="3">
    <source>
        <dbReference type="ARBA" id="ARBA00022692"/>
    </source>
</evidence>
<feature type="disulfide bond" evidence="8">
    <location>
        <begin position="3"/>
        <end position="15"/>
    </location>
</feature>
<comment type="caution">
    <text evidence="8">Lacks conserved residue(s) required for the propagation of feature annotation.</text>
</comment>
<evidence type="ECO:0000256" key="5">
    <source>
        <dbReference type="ARBA" id="ARBA00022989"/>
    </source>
</evidence>
<keyword evidence="6" id="KW-0472">Membrane</keyword>
<dbReference type="InterPro" id="IPR023415">
    <property type="entry name" value="LDLR_class-A_CS"/>
</dbReference>
<dbReference type="PROSITE" id="PS01209">
    <property type="entry name" value="LDLRA_1"/>
    <property type="match status" value="1"/>
</dbReference>
<dbReference type="EMBL" id="CAXKWB010001030">
    <property type="protein sequence ID" value="CAL4063172.1"/>
    <property type="molecule type" value="Genomic_DNA"/>
</dbReference>
<dbReference type="Proteomes" id="UP001497623">
    <property type="component" value="Unassembled WGS sequence"/>
</dbReference>
<protein>
    <submittedName>
        <fullName evidence="9">Uncharacterized protein</fullName>
    </submittedName>
</protein>
<keyword evidence="5" id="KW-1133">Transmembrane helix</keyword>
<evidence type="ECO:0000313" key="9">
    <source>
        <dbReference type="EMBL" id="CAL4063172.1"/>
    </source>
</evidence>
<feature type="disulfide bond" evidence="8">
    <location>
        <begin position="40"/>
        <end position="52"/>
    </location>
</feature>
<keyword evidence="3" id="KW-0812">Transmembrane</keyword>
<dbReference type="PANTHER" id="PTHR24270:SF62">
    <property type="entry name" value="LOW-DENSITY LIPOPROTEIN RECEPTOR-RELATED PROTEIN 2"/>
    <property type="match status" value="1"/>
</dbReference>
<evidence type="ECO:0000256" key="1">
    <source>
        <dbReference type="ARBA" id="ARBA00004167"/>
    </source>
</evidence>
<dbReference type="GO" id="GO:0005886">
    <property type="term" value="C:plasma membrane"/>
    <property type="evidence" value="ECO:0007669"/>
    <property type="project" value="TreeGrafter"/>
</dbReference>
<keyword evidence="4" id="KW-0677">Repeat</keyword>
<evidence type="ECO:0000313" key="10">
    <source>
        <dbReference type="Proteomes" id="UP001497623"/>
    </source>
</evidence>
<feature type="non-terminal residue" evidence="9">
    <location>
        <position position="1"/>
    </location>
</feature>
<dbReference type="GO" id="GO:0016192">
    <property type="term" value="P:vesicle-mediated transport"/>
    <property type="evidence" value="ECO:0007669"/>
    <property type="project" value="UniProtKB-ARBA"/>
</dbReference>
<evidence type="ECO:0000256" key="6">
    <source>
        <dbReference type="ARBA" id="ARBA00023136"/>
    </source>
</evidence>
<dbReference type="GO" id="GO:0012505">
    <property type="term" value="C:endomembrane system"/>
    <property type="evidence" value="ECO:0007669"/>
    <property type="project" value="UniProtKB-SubCell"/>
</dbReference>
<feature type="disulfide bond" evidence="8">
    <location>
        <begin position="47"/>
        <end position="65"/>
    </location>
</feature>